<feature type="non-terminal residue" evidence="1">
    <location>
        <position position="1"/>
    </location>
</feature>
<dbReference type="GO" id="GO:0008240">
    <property type="term" value="F:tripeptidyl-peptidase activity"/>
    <property type="evidence" value="ECO:0007669"/>
    <property type="project" value="TreeGrafter"/>
</dbReference>
<proteinExistence type="predicted"/>
<keyword evidence="2" id="KW-1185">Reference proteome</keyword>
<dbReference type="PANTHER" id="PTHR14218">
    <property type="entry name" value="PROTEASE S8 TRIPEPTIDYL PEPTIDASE I CLN2"/>
    <property type="match status" value="1"/>
</dbReference>
<reference evidence="1 2" key="1">
    <citation type="submission" date="2016-05" db="EMBL/GenBank/DDBJ databases">
        <title>A degradative enzymes factory behind the ericoid mycorrhizal symbiosis.</title>
        <authorList>
            <consortium name="DOE Joint Genome Institute"/>
            <person name="Martino E."/>
            <person name="Morin E."/>
            <person name="Grelet G."/>
            <person name="Kuo A."/>
            <person name="Kohler A."/>
            <person name="Daghino S."/>
            <person name="Barry K."/>
            <person name="Choi C."/>
            <person name="Cichocki N."/>
            <person name="Clum A."/>
            <person name="Copeland A."/>
            <person name="Hainaut M."/>
            <person name="Haridas S."/>
            <person name="Labutti K."/>
            <person name="Lindquist E."/>
            <person name="Lipzen A."/>
            <person name="Khouja H.-R."/>
            <person name="Murat C."/>
            <person name="Ohm R."/>
            <person name="Olson A."/>
            <person name="Spatafora J."/>
            <person name="Veneault-Fourrey C."/>
            <person name="Henrissat B."/>
            <person name="Grigoriev I."/>
            <person name="Martin F."/>
            <person name="Perotto S."/>
        </authorList>
    </citation>
    <scope>NUCLEOTIDE SEQUENCE [LARGE SCALE GENOMIC DNA]</scope>
    <source>
        <strain evidence="1 2">UAMH 7357</strain>
    </source>
</reference>
<dbReference type="STRING" id="1745343.A0A2J6QL26"/>
<dbReference type="InterPro" id="IPR036852">
    <property type="entry name" value="Peptidase_S8/S53_dom_sf"/>
</dbReference>
<name>A0A2J6QL26_9HELO</name>
<evidence type="ECO:0000313" key="2">
    <source>
        <dbReference type="Proteomes" id="UP000235672"/>
    </source>
</evidence>
<dbReference type="AlphaFoldDB" id="A0A2J6QL26"/>
<evidence type="ECO:0000313" key="1">
    <source>
        <dbReference type="EMBL" id="PMD26949.1"/>
    </source>
</evidence>
<accession>A0A2J6QL26</accession>
<sequence>VAAIFNLVNDCLIAQGKSPTELWNPWLYSLWYKRFMDVANGGCGGIGMTGLPAMKGWTAVTGFGKPWFPSIRNLAANANTTERSMLE</sequence>
<dbReference type="GO" id="GO:0004252">
    <property type="term" value="F:serine-type endopeptidase activity"/>
    <property type="evidence" value="ECO:0007669"/>
    <property type="project" value="InterPro"/>
</dbReference>
<protein>
    <submittedName>
        <fullName evidence="1">Uncharacterized protein</fullName>
    </submittedName>
</protein>
<dbReference type="PANTHER" id="PTHR14218:SF39">
    <property type="entry name" value="PEPTIDASE S53 DOMAIN-CONTAINING PROTEIN"/>
    <property type="match status" value="1"/>
</dbReference>
<dbReference type="Proteomes" id="UP000235672">
    <property type="component" value="Unassembled WGS sequence"/>
</dbReference>
<gene>
    <name evidence="1" type="ORF">NA56DRAFT_563295</name>
</gene>
<dbReference type="SUPFAM" id="SSF52743">
    <property type="entry name" value="Subtilisin-like"/>
    <property type="match status" value="1"/>
</dbReference>
<organism evidence="1 2">
    <name type="scientific">Hyaloscypha hepaticicola</name>
    <dbReference type="NCBI Taxonomy" id="2082293"/>
    <lineage>
        <taxon>Eukaryota</taxon>
        <taxon>Fungi</taxon>
        <taxon>Dikarya</taxon>
        <taxon>Ascomycota</taxon>
        <taxon>Pezizomycotina</taxon>
        <taxon>Leotiomycetes</taxon>
        <taxon>Helotiales</taxon>
        <taxon>Hyaloscyphaceae</taxon>
        <taxon>Hyaloscypha</taxon>
    </lineage>
</organism>
<dbReference type="Gene3D" id="3.40.50.200">
    <property type="entry name" value="Peptidase S8/S53 domain"/>
    <property type="match status" value="1"/>
</dbReference>
<dbReference type="InterPro" id="IPR050819">
    <property type="entry name" value="Tripeptidyl-peptidase_I"/>
</dbReference>
<dbReference type="GO" id="GO:0006508">
    <property type="term" value="P:proteolysis"/>
    <property type="evidence" value="ECO:0007669"/>
    <property type="project" value="InterPro"/>
</dbReference>
<dbReference type="EMBL" id="KZ613467">
    <property type="protein sequence ID" value="PMD26949.1"/>
    <property type="molecule type" value="Genomic_DNA"/>
</dbReference>
<dbReference type="OrthoDB" id="3513207at2759"/>